<dbReference type="EC" id="5.2.1.8" evidence="4 9"/>
<feature type="signal peptide" evidence="10">
    <location>
        <begin position="1"/>
        <end position="16"/>
    </location>
</feature>
<evidence type="ECO:0000256" key="1">
    <source>
        <dbReference type="ARBA" id="ARBA00000971"/>
    </source>
</evidence>
<evidence type="ECO:0000256" key="6">
    <source>
        <dbReference type="ARBA" id="ARBA00023110"/>
    </source>
</evidence>
<keyword evidence="5" id="KW-0963">Cytoplasm</keyword>
<dbReference type="PANTHER" id="PTHR47861:SF3">
    <property type="entry name" value="FKBP-TYPE PEPTIDYL-PROLYL CIS-TRANS ISOMERASE SLYD"/>
    <property type="match status" value="1"/>
</dbReference>
<dbReference type="EMBL" id="HBEM01009810">
    <property type="protein sequence ID" value="CAD8442676.1"/>
    <property type="molecule type" value="Transcribed_RNA"/>
</dbReference>
<dbReference type="PROSITE" id="PS50059">
    <property type="entry name" value="FKBP_PPIASE"/>
    <property type="match status" value="1"/>
</dbReference>
<comment type="catalytic activity">
    <reaction evidence="1 9">
        <text>[protein]-peptidylproline (omega=180) = [protein]-peptidylproline (omega=0)</text>
        <dbReference type="Rhea" id="RHEA:16237"/>
        <dbReference type="Rhea" id="RHEA-COMP:10747"/>
        <dbReference type="Rhea" id="RHEA-COMP:10748"/>
        <dbReference type="ChEBI" id="CHEBI:83833"/>
        <dbReference type="ChEBI" id="CHEBI:83834"/>
        <dbReference type="EC" id="5.2.1.8"/>
    </reaction>
</comment>
<organism evidence="12">
    <name type="scientific">Amorphochlora amoebiformis</name>
    <dbReference type="NCBI Taxonomy" id="1561963"/>
    <lineage>
        <taxon>Eukaryota</taxon>
        <taxon>Sar</taxon>
        <taxon>Rhizaria</taxon>
        <taxon>Cercozoa</taxon>
        <taxon>Chlorarachniophyceae</taxon>
        <taxon>Amorphochlora</taxon>
    </lineage>
</organism>
<feature type="chain" id="PRO_5031478648" description="peptidylprolyl isomerase" evidence="10">
    <location>
        <begin position="17"/>
        <end position="225"/>
    </location>
</feature>
<dbReference type="GO" id="GO:0042026">
    <property type="term" value="P:protein refolding"/>
    <property type="evidence" value="ECO:0007669"/>
    <property type="project" value="UniProtKB-ARBA"/>
</dbReference>
<dbReference type="Pfam" id="PF00254">
    <property type="entry name" value="FKBP_C"/>
    <property type="match status" value="1"/>
</dbReference>
<reference evidence="12" key="1">
    <citation type="submission" date="2021-01" db="EMBL/GenBank/DDBJ databases">
        <authorList>
            <person name="Corre E."/>
            <person name="Pelletier E."/>
            <person name="Niang G."/>
            <person name="Scheremetjew M."/>
            <person name="Finn R."/>
            <person name="Kale V."/>
            <person name="Holt S."/>
            <person name="Cochrane G."/>
            <person name="Meng A."/>
            <person name="Brown T."/>
            <person name="Cohen L."/>
        </authorList>
    </citation>
    <scope>NUCLEOTIDE SEQUENCE</scope>
    <source>
        <strain evidence="12">CCMP2058</strain>
    </source>
</reference>
<dbReference type="Gene3D" id="3.10.50.40">
    <property type="match status" value="1"/>
</dbReference>
<evidence type="ECO:0000256" key="2">
    <source>
        <dbReference type="ARBA" id="ARBA00004496"/>
    </source>
</evidence>
<comment type="similarity">
    <text evidence="3">Belongs to the FKBP-type PPIase family.</text>
</comment>
<evidence type="ECO:0000259" key="11">
    <source>
        <dbReference type="PROSITE" id="PS50059"/>
    </source>
</evidence>
<feature type="domain" description="PPIase FKBP-type" evidence="11">
    <location>
        <begin position="67"/>
        <end position="128"/>
    </location>
</feature>
<accession>A0A7S0D3X7</accession>
<evidence type="ECO:0000256" key="8">
    <source>
        <dbReference type="ARBA" id="ARBA00023235"/>
    </source>
</evidence>
<evidence type="ECO:0000256" key="3">
    <source>
        <dbReference type="ARBA" id="ARBA00006577"/>
    </source>
</evidence>
<dbReference type="SUPFAM" id="SSF54534">
    <property type="entry name" value="FKBP-like"/>
    <property type="match status" value="1"/>
</dbReference>
<evidence type="ECO:0000256" key="7">
    <source>
        <dbReference type="ARBA" id="ARBA00023186"/>
    </source>
</evidence>
<evidence type="ECO:0000256" key="4">
    <source>
        <dbReference type="ARBA" id="ARBA00013194"/>
    </source>
</evidence>
<keyword evidence="7" id="KW-0143">Chaperone</keyword>
<dbReference type="PANTHER" id="PTHR47861">
    <property type="entry name" value="FKBP-TYPE PEPTIDYL-PROLYL CIS-TRANS ISOMERASE SLYD"/>
    <property type="match status" value="1"/>
</dbReference>
<comment type="subcellular location">
    <subcellularLocation>
        <location evidence="2">Cytoplasm</location>
    </subcellularLocation>
</comment>
<keyword evidence="10" id="KW-0732">Signal</keyword>
<evidence type="ECO:0000256" key="10">
    <source>
        <dbReference type="SAM" id="SignalP"/>
    </source>
</evidence>
<dbReference type="GO" id="GO:0003755">
    <property type="term" value="F:peptidyl-prolyl cis-trans isomerase activity"/>
    <property type="evidence" value="ECO:0007669"/>
    <property type="project" value="UniProtKB-KW"/>
</dbReference>
<evidence type="ECO:0000256" key="5">
    <source>
        <dbReference type="ARBA" id="ARBA00022490"/>
    </source>
</evidence>
<keyword evidence="8 9" id="KW-0413">Isomerase</keyword>
<gene>
    <name evidence="12" type="ORF">LAMO00422_LOCUS6871</name>
</gene>
<keyword evidence="6 9" id="KW-0697">Rotamase</keyword>
<dbReference type="InterPro" id="IPR001179">
    <property type="entry name" value="PPIase_FKBP_dom"/>
</dbReference>
<dbReference type="InterPro" id="IPR046357">
    <property type="entry name" value="PPIase_dom_sf"/>
</dbReference>
<dbReference type="AlphaFoldDB" id="A0A7S0D3X7"/>
<sequence length="225" mass="24701">MATLPLALSFLSTAFSHPGPSQGIRSPVSASMSLGSLGRANFRRFRSQRDAAVKCARVKSDTEIRKGDTVSLDYKIKNVNGDVMQESKITGPMTFEVGVGETVQNPLFQGIDEEVIGLRLGDTKILNMTGPPWDPQLMFKVPRDHPEITRLEGRYRSQGGIQKGEYVELVNGQTAMVYEIDVLNDIVTLDCNSAFAGNSLSIEFAVVDLEMGDGKPKAYRPFQKV</sequence>
<protein>
    <recommendedName>
        <fullName evidence="4 9">peptidylprolyl isomerase</fullName>
        <ecNumber evidence="4 9">5.2.1.8</ecNumber>
    </recommendedName>
</protein>
<evidence type="ECO:0000256" key="9">
    <source>
        <dbReference type="PROSITE-ProRule" id="PRU00277"/>
    </source>
</evidence>
<evidence type="ECO:0000313" key="12">
    <source>
        <dbReference type="EMBL" id="CAD8442676.1"/>
    </source>
</evidence>
<proteinExistence type="inferred from homology"/>
<dbReference type="GO" id="GO:0005737">
    <property type="term" value="C:cytoplasm"/>
    <property type="evidence" value="ECO:0007669"/>
    <property type="project" value="UniProtKB-SubCell"/>
</dbReference>
<name>A0A7S0D3X7_9EUKA</name>